<protein>
    <recommendedName>
        <fullName evidence="4">Vegetative cell wall protein gp1</fullName>
    </recommendedName>
</protein>
<keyword evidence="1" id="KW-1133">Transmembrane helix</keyword>
<evidence type="ECO:0008006" key="4">
    <source>
        <dbReference type="Google" id="ProtNLM"/>
    </source>
</evidence>
<name>A0ABP3JFR6_9ACTN</name>
<evidence type="ECO:0000256" key="1">
    <source>
        <dbReference type="SAM" id="Phobius"/>
    </source>
</evidence>
<dbReference type="Proteomes" id="UP001500909">
    <property type="component" value="Unassembled WGS sequence"/>
</dbReference>
<evidence type="ECO:0000313" key="3">
    <source>
        <dbReference type="Proteomes" id="UP001500909"/>
    </source>
</evidence>
<dbReference type="EMBL" id="BAAABY010000009">
    <property type="protein sequence ID" value="GAA0452240.1"/>
    <property type="molecule type" value="Genomic_DNA"/>
</dbReference>
<feature type="transmembrane region" description="Helical" evidence="1">
    <location>
        <begin position="215"/>
        <end position="238"/>
    </location>
</feature>
<gene>
    <name evidence="2" type="ORF">GCM10010361_15420</name>
</gene>
<feature type="transmembrane region" description="Helical" evidence="1">
    <location>
        <begin position="16"/>
        <end position="37"/>
    </location>
</feature>
<comment type="caution">
    <text evidence="2">The sequence shown here is derived from an EMBL/GenBank/DDBJ whole genome shotgun (WGS) entry which is preliminary data.</text>
</comment>
<feature type="transmembrane region" description="Helical" evidence="1">
    <location>
        <begin position="66"/>
        <end position="92"/>
    </location>
</feature>
<proteinExistence type="predicted"/>
<organism evidence="2 3">
    <name type="scientific">Streptomyces olivaceiscleroticus</name>
    <dbReference type="NCBI Taxonomy" id="68245"/>
    <lineage>
        <taxon>Bacteria</taxon>
        <taxon>Bacillati</taxon>
        <taxon>Actinomycetota</taxon>
        <taxon>Actinomycetes</taxon>
        <taxon>Kitasatosporales</taxon>
        <taxon>Streptomycetaceae</taxon>
        <taxon>Streptomyces</taxon>
    </lineage>
</organism>
<keyword evidence="1" id="KW-0472">Membrane</keyword>
<keyword evidence="1" id="KW-0812">Transmembrane</keyword>
<accession>A0ABP3JFR6</accession>
<sequence>MNSFLSALGTKLAEKWLASLVLPGLLFVGCGLAAILLSPDRPFDAKEVVIRATDTSERISRTSVTAVVLSVIALALAATASALTAQGAGFLARHVWQGKWPRSLARQLTKWRRNRWNDADETLAVAIHEGLADADARDDLAWARNRIALSYPRRPTWIGDRLLGADIRVWHSYGLDLAAVWPRLWILMNEVARGEITAAHGAYIKAATLAGWGMLYTLLGLLWWPATPVGAGVLVLAWSRARAAAALLADAIEASVDLNARALAIQLGALADGDNFTRQCGEHVTQLLRKGT</sequence>
<evidence type="ECO:0000313" key="2">
    <source>
        <dbReference type="EMBL" id="GAA0452240.1"/>
    </source>
</evidence>
<keyword evidence="3" id="KW-1185">Reference proteome</keyword>
<reference evidence="3" key="1">
    <citation type="journal article" date="2019" name="Int. J. Syst. Evol. Microbiol.">
        <title>The Global Catalogue of Microorganisms (GCM) 10K type strain sequencing project: providing services to taxonomists for standard genome sequencing and annotation.</title>
        <authorList>
            <consortium name="The Broad Institute Genomics Platform"/>
            <consortium name="The Broad Institute Genome Sequencing Center for Infectious Disease"/>
            <person name="Wu L."/>
            <person name="Ma J."/>
        </authorList>
    </citation>
    <scope>NUCLEOTIDE SEQUENCE [LARGE SCALE GENOMIC DNA]</scope>
    <source>
        <strain evidence="3">JCM 4805</strain>
    </source>
</reference>
<dbReference type="RefSeq" id="WP_346093985.1">
    <property type="nucleotide sequence ID" value="NZ_BAAABY010000009.1"/>
</dbReference>